<dbReference type="KEGG" id="mou:OU421_12210"/>
<dbReference type="Proteomes" id="UP001163096">
    <property type="component" value="Chromosome"/>
</dbReference>
<proteinExistence type="predicted"/>
<feature type="domain" description="DUF447" evidence="2">
    <location>
        <begin position="146"/>
        <end position="197"/>
    </location>
</feature>
<dbReference type="Pfam" id="PF20766">
    <property type="entry name" value="DUF447_C"/>
    <property type="match status" value="1"/>
</dbReference>
<dbReference type="InterPro" id="IPR049288">
    <property type="entry name" value="DUF447_C"/>
</dbReference>
<dbReference type="InterPro" id="IPR007386">
    <property type="entry name" value="DUF447_N"/>
</dbReference>
<evidence type="ECO:0000259" key="1">
    <source>
        <dbReference type="Pfam" id="PF04289"/>
    </source>
</evidence>
<sequence length="202" mass="21930">MGILADGINEVIATTVNPETGIPNAAPMGIIARRGRTMMQLFHGTHTEANIRASGWVVANLTFDPMVYVESAFGDLPDEAFTEISTKILTEGVDIPVTMQRLSVGEGCEAWEAFTTTIVSDNPKTLVVELTPVASEILDLQPHPPNRAFAGIIEATVHATRYVMTRDPELWALIEQSAEIVRKCGGEEHVAALEVLIAFCQE</sequence>
<organism evidence="3 4">
    <name type="scientific">Methanogenium organophilum</name>
    <dbReference type="NCBI Taxonomy" id="2199"/>
    <lineage>
        <taxon>Archaea</taxon>
        <taxon>Methanobacteriati</taxon>
        <taxon>Methanobacteriota</taxon>
        <taxon>Stenosarchaea group</taxon>
        <taxon>Methanomicrobia</taxon>
        <taxon>Methanomicrobiales</taxon>
        <taxon>Methanomicrobiaceae</taxon>
        <taxon>Methanogenium</taxon>
    </lineage>
</organism>
<protein>
    <submittedName>
        <fullName evidence="3">DUF447 family protein</fullName>
    </submittedName>
</protein>
<dbReference type="Pfam" id="PF04289">
    <property type="entry name" value="DUF447_N"/>
    <property type="match status" value="1"/>
</dbReference>
<feature type="domain" description="DUF447" evidence="1">
    <location>
        <begin position="9"/>
        <end position="138"/>
    </location>
</feature>
<evidence type="ECO:0000313" key="4">
    <source>
        <dbReference type="Proteomes" id="UP001163096"/>
    </source>
</evidence>
<keyword evidence="4" id="KW-1185">Reference proteome</keyword>
<dbReference type="Gene3D" id="2.30.110.10">
    <property type="entry name" value="Electron Transport, Fmn-binding Protein, Chain A"/>
    <property type="match status" value="1"/>
</dbReference>
<dbReference type="Gene3D" id="1.20.58.290">
    <property type="entry name" value="Hypothetical membrane protein ta0354_69_121"/>
    <property type="match status" value="1"/>
</dbReference>
<dbReference type="InterPro" id="IPR012349">
    <property type="entry name" value="Split_barrel_FMN-bd"/>
</dbReference>
<accession>A0A9X9S730</accession>
<evidence type="ECO:0000259" key="2">
    <source>
        <dbReference type="Pfam" id="PF20766"/>
    </source>
</evidence>
<dbReference type="EMBL" id="CP113361">
    <property type="protein sequence ID" value="WAI02617.1"/>
    <property type="molecule type" value="Genomic_DNA"/>
</dbReference>
<dbReference type="SUPFAM" id="SSF50475">
    <property type="entry name" value="FMN-binding split barrel"/>
    <property type="match status" value="1"/>
</dbReference>
<gene>
    <name evidence="3" type="ORF">OU421_12210</name>
</gene>
<dbReference type="PIRSF" id="PIRSF018747">
    <property type="entry name" value="UCP018747"/>
    <property type="match status" value="1"/>
</dbReference>
<reference evidence="3" key="1">
    <citation type="submission" date="2022-11" db="EMBL/GenBank/DDBJ databases">
        <title>Complete genome sequence of Methanogenium organophilum DSM 3596.</title>
        <authorList>
            <person name="Chen S.-C."/>
            <person name="Lai S.-J."/>
            <person name="You Y.-T."/>
        </authorList>
    </citation>
    <scope>NUCLEOTIDE SEQUENCE</scope>
    <source>
        <strain evidence="3">DSM 3596</strain>
    </source>
</reference>
<dbReference type="InterPro" id="IPR016733">
    <property type="entry name" value="UCP018747"/>
</dbReference>
<dbReference type="AlphaFoldDB" id="A0A9X9S730"/>
<name>A0A9X9S730_METOG</name>
<evidence type="ECO:0000313" key="3">
    <source>
        <dbReference type="EMBL" id="WAI02617.1"/>
    </source>
</evidence>